<reference evidence="1 2" key="1">
    <citation type="journal article" date="2014" name="Genome Announc.">
        <title>Draft genome sequences of six enterohepatic helicobacter species isolated from humans and one from rhesus macaques.</title>
        <authorList>
            <person name="Shen Z."/>
            <person name="Sheh A."/>
            <person name="Young S.K."/>
            <person name="Abouelliel A."/>
            <person name="Ward D.V."/>
            <person name="Earl A.M."/>
            <person name="Fox J.G."/>
        </authorList>
    </citation>
    <scope>NUCLEOTIDE SEQUENCE [LARGE SCALE GENOMIC DNA]</scope>
    <source>
        <strain evidence="1 2">MIT 99-5501</strain>
    </source>
</reference>
<proteinExistence type="predicted"/>
<dbReference type="HOGENOM" id="CLU_2617142_0_0_7"/>
<accession>V8C6D1</accession>
<name>V8C6D1_9HELI</name>
<protein>
    <submittedName>
        <fullName evidence="1">Uncharacterized protein</fullName>
    </submittedName>
</protein>
<organism evidence="1 2">
    <name type="scientific">Helicobacter macacae MIT 99-5501</name>
    <dbReference type="NCBI Taxonomy" id="1357400"/>
    <lineage>
        <taxon>Bacteria</taxon>
        <taxon>Pseudomonadati</taxon>
        <taxon>Campylobacterota</taxon>
        <taxon>Epsilonproteobacteria</taxon>
        <taxon>Campylobacterales</taxon>
        <taxon>Helicobacteraceae</taxon>
        <taxon>Helicobacter</taxon>
    </lineage>
</organism>
<dbReference type="Proteomes" id="UP000018731">
    <property type="component" value="Unassembled WGS sequence"/>
</dbReference>
<dbReference type="AlphaFoldDB" id="V8C6D1"/>
<dbReference type="EMBL" id="AZJI01000007">
    <property type="protein sequence ID" value="ETD22938.1"/>
    <property type="molecule type" value="Genomic_DNA"/>
</dbReference>
<gene>
    <name evidence="1" type="ORF">HMPREF2086_01739</name>
</gene>
<evidence type="ECO:0000313" key="1">
    <source>
        <dbReference type="EMBL" id="ETD22938.1"/>
    </source>
</evidence>
<sequence length="78" mass="8629">MPFSMLFVILYNSLRYFAYAQYDKCGGANVKAKSKCGFASKRKSGLQANANVGRKYKVLHSAIYLAQAEVSKKITLNG</sequence>
<dbReference type="PATRIC" id="fig|1357400.3.peg.2333"/>
<comment type="caution">
    <text evidence="1">The sequence shown here is derived from an EMBL/GenBank/DDBJ whole genome shotgun (WGS) entry which is preliminary data.</text>
</comment>
<keyword evidence="2" id="KW-1185">Reference proteome</keyword>
<evidence type="ECO:0000313" key="2">
    <source>
        <dbReference type="Proteomes" id="UP000018731"/>
    </source>
</evidence>